<gene>
    <name evidence="2" type="ORF">A3F83_10120</name>
</gene>
<dbReference type="STRING" id="1817867.A3F83_10120"/>
<evidence type="ECO:0000313" key="2">
    <source>
        <dbReference type="EMBL" id="OGG06886.1"/>
    </source>
</evidence>
<dbReference type="Proteomes" id="UP000179129">
    <property type="component" value="Unassembled WGS sequence"/>
</dbReference>
<feature type="transmembrane region" description="Helical" evidence="1">
    <location>
        <begin position="54"/>
        <end position="75"/>
    </location>
</feature>
<dbReference type="EMBL" id="MFIX01000003">
    <property type="protein sequence ID" value="OGG06886.1"/>
    <property type="molecule type" value="Genomic_DNA"/>
</dbReference>
<evidence type="ECO:0000256" key="1">
    <source>
        <dbReference type="SAM" id="Phobius"/>
    </source>
</evidence>
<feature type="transmembrane region" description="Helical" evidence="1">
    <location>
        <begin position="96"/>
        <end position="117"/>
    </location>
</feature>
<sequence>MRESTLWLFHLLAGAVLLTVLGVHYGVMHLSNLFGIDHATVLSFSSVSGRSGRFFYLVVYLVLLPAALYHGLYGLRSLIFELSFIGLVLRRWISRILILSGSGFLIYGAYAIIAGFLG</sequence>
<reference evidence="2 3" key="1">
    <citation type="journal article" date="2016" name="Nat. Commun.">
        <title>Thousands of microbial genomes shed light on interconnected biogeochemical processes in an aquifer system.</title>
        <authorList>
            <person name="Anantharaman K."/>
            <person name="Brown C.T."/>
            <person name="Hug L.A."/>
            <person name="Sharon I."/>
            <person name="Castelle C.J."/>
            <person name="Probst A.J."/>
            <person name="Thomas B.C."/>
            <person name="Singh A."/>
            <person name="Wilkins M.J."/>
            <person name="Karaoz U."/>
            <person name="Brodie E.L."/>
            <person name="Williams K.H."/>
            <person name="Hubbard S.S."/>
            <person name="Banfield J.F."/>
        </authorList>
    </citation>
    <scope>NUCLEOTIDE SEQUENCE [LARGE SCALE GENOMIC DNA]</scope>
</reference>
<keyword evidence="1" id="KW-1133">Transmembrane helix</keyword>
<proteinExistence type="predicted"/>
<keyword evidence="1" id="KW-0472">Membrane</keyword>
<dbReference type="SUPFAM" id="SSF81343">
    <property type="entry name" value="Fumarate reductase respiratory complex transmembrane subunits"/>
    <property type="match status" value="1"/>
</dbReference>
<evidence type="ECO:0008006" key="4">
    <source>
        <dbReference type="Google" id="ProtNLM"/>
    </source>
</evidence>
<organism evidence="2 3">
    <name type="scientific">Candidatus Glassbacteria bacterium RIFCSPLOWO2_12_FULL_58_11</name>
    <dbReference type="NCBI Taxonomy" id="1817867"/>
    <lineage>
        <taxon>Bacteria</taxon>
        <taxon>Candidatus Glassiibacteriota</taxon>
    </lineage>
</organism>
<dbReference type="InterPro" id="IPR034804">
    <property type="entry name" value="SQR/QFR_C/D"/>
</dbReference>
<dbReference type="AlphaFoldDB" id="A0A1F5Z386"/>
<name>A0A1F5Z386_9BACT</name>
<comment type="caution">
    <text evidence="2">The sequence shown here is derived from an EMBL/GenBank/DDBJ whole genome shotgun (WGS) entry which is preliminary data.</text>
</comment>
<dbReference type="GO" id="GO:0016020">
    <property type="term" value="C:membrane"/>
    <property type="evidence" value="ECO:0007669"/>
    <property type="project" value="InterPro"/>
</dbReference>
<accession>A0A1F5Z386</accession>
<keyword evidence="1" id="KW-0812">Transmembrane</keyword>
<dbReference type="Gene3D" id="1.20.1300.10">
    <property type="entry name" value="Fumarate reductase/succinate dehydrogenase, transmembrane subunit"/>
    <property type="match status" value="1"/>
</dbReference>
<evidence type="ECO:0000313" key="3">
    <source>
        <dbReference type="Proteomes" id="UP000179129"/>
    </source>
</evidence>
<protein>
    <recommendedName>
        <fullName evidence="4">Succinate dehydrogenase</fullName>
    </recommendedName>
</protein>